<dbReference type="GO" id="GO:0005769">
    <property type="term" value="C:early endosome"/>
    <property type="evidence" value="ECO:0007669"/>
    <property type="project" value="TreeGrafter"/>
</dbReference>
<keyword evidence="5" id="KW-0472">Membrane</keyword>
<evidence type="ECO:0000256" key="1">
    <source>
        <dbReference type="ARBA" id="ARBA00022723"/>
    </source>
</evidence>
<evidence type="ECO:0000256" key="2">
    <source>
        <dbReference type="ARBA" id="ARBA00022771"/>
    </source>
</evidence>
<keyword evidence="3" id="KW-0862">Zinc</keyword>
<dbReference type="SMART" id="SM00233">
    <property type="entry name" value="PH"/>
    <property type="match status" value="1"/>
</dbReference>
<dbReference type="Gene3D" id="2.30.29.30">
    <property type="entry name" value="Pleckstrin-homology domain (PH domain)/Phosphotyrosine-binding domain (PTB)"/>
    <property type="match status" value="1"/>
</dbReference>
<protein>
    <submittedName>
        <fullName evidence="8">Pleckstrin y domain-containing family F member 1</fullName>
    </submittedName>
</protein>
<dbReference type="InterPro" id="IPR017455">
    <property type="entry name" value="Znf_FYVE-rel"/>
</dbReference>
<dbReference type="Pfam" id="PF00169">
    <property type="entry name" value="PH"/>
    <property type="match status" value="1"/>
</dbReference>
<dbReference type="GO" id="GO:0008270">
    <property type="term" value="F:zinc ion binding"/>
    <property type="evidence" value="ECO:0007669"/>
    <property type="project" value="UniProtKB-KW"/>
</dbReference>
<reference evidence="8" key="1">
    <citation type="journal article" date="2023" name="Front. Mar. Sci.">
        <title>A new Merluccius polli reference genome to investigate the effects of global change in West African waters.</title>
        <authorList>
            <person name="Mateo J.L."/>
            <person name="Blanco-Fernandez C."/>
            <person name="Garcia-Vazquez E."/>
            <person name="Machado-Schiaffino G."/>
        </authorList>
    </citation>
    <scope>NUCLEOTIDE SEQUENCE</scope>
    <source>
        <strain evidence="8">C29</strain>
        <tissue evidence="8">Fin</tissue>
    </source>
</reference>
<accession>A0AA47NWI5</accession>
<dbReference type="SUPFAM" id="SSF57903">
    <property type="entry name" value="FYVE/PHD zinc finger"/>
    <property type="match status" value="1"/>
</dbReference>
<evidence type="ECO:0000259" key="7">
    <source>
        <dbReference type="PROSITE" id="PS50178"/>
    </source>
</evidence>
<feature type="domain" description="FYVE-type" evidence="7">
    <location>
        <begin position="157"/>
        <end position="217"/>
    </location>
</feature>
<dbReference type="GO" id="GO:0008333">
    <property type="term" value="P:endosome to lysosome transport"/>
    <property type="evidence" value="ECO:0007669"/>
    <property type="project" value="TreeGrafter"/>
</dbReference>
<sequence>MDPLAFTRLNHGRIQAVESSFRMSGKPLATPGRVLFGEGQLLKRSRRRCQPKVFFLFSDVLVYGSIIVAGRWYKNQKTISLADIQLEDLEDSIWMENQWLIRTPRKSFYVAAGCPEEKQAWMEHIVACRDRWLQTAAACQNGPAFTPFTFAATWIPDGASAMCMRCCNKFTAMLRRHHCRNCGFLVCAACSKQRAVLRHIHPIDLQRVCRLCSGRLLQEQQQEEEHLYVDVAAVLGEGEQEEEGKGMTLRNFHGWLNSQTQPRSHFMYLKPEQLPPRKTKLPPQDILLS</sequence>
<keyword evidence="5" id="KW-1133">Transmembrane helix</keyword>
<dbReference type="InterPro" id="IPR011011">
    <property type="entry name" value="Znf_FYVE_PHD"/>
</dbReference>
<dbReference type="PROSITE" id="PS50178">
    <property type="entry name" value="ZF_FYVE"/>
    <property type="match status" value="1"/>
</dbReference>
<feature type="transmembrane region" description="Helical" evidence="5">
    <location>
        <begin position="53"/>
        <end position="73"/>
    </location>
</feature>
<name>A0AA47NWI5_MERPO</name>
<dbReference type="AlphaFoldDB" id="A0AA47NWI5"/>
<dbReference type="Proteomes" id="UP001174136">
    <property type="component" value="Unassembled WGS sequence"/>
</dbReference>
<keyword evidence="5" id="KW-0812">Transmembrane</keyword>
<feature type="domain" description="PH" evidence="6">
    <location>
        <begin position="34"/>
        <end position="130"/>
    </location>
</feature>
<keyword evidence="2 4" id="KW-0863">Zinc-finger</keyword>
<dbReference type="SUPFAM" id="SSF50729">
    <property type="entry name" value="PH domain-like"/>
    <property type="match status" value="1"/>
</dbReference>
<evidence type="ECO:0000313" key="8">
    <source>
        <dbReference type="EMBL" id="KAK0139548.1"/>
    </source>
</evidence>
<dbReference type="Gene3D" id="3.30.40.10">
    <property type="entry name" value="Zinc/RING finger domain, C3HC4 (zinc finger)"/>
    <property type="match status" value="1"/>
</dbReference>
<dbReference type="PANTHER" id="PTHR46280">
    <property type="entry name" value="PLECKSTRIN HOMOLOGY DOMAIN-CONTAINING FAMILY F MEMBER 2-RELATED"/>
    <property type="match status" value="1"/>
</dbReference>
<dbReference type="InterPro" id="IPR011993">
    <property type="entry name" value="PH-like_dom_sf"/>
</dbReference>
<organism evidence="8 9">
    <name type="scientific">Merluccius polli</name>
    <name type="common">Benguela hake</name>
    <name type="synonym">Merluccius cadenati</name>
    <dbReference type="NCBI Taxonomy" id="89951"/>
    <lineage>
        <taxon>Eukaryota</taxon>
        <taxon>Metazoa</taxon>
        <taxon>Chordata</taxon>
        <taxon>Craniata</taxon>
        <taxon>Vertebrata</taxon>
        <taxon>Euteleostomi</taxon>
        <taxon>Actinopterygii</taxon>
        <taxon>Neopterygii</taxon>
        <taxon>Teleostei</taxon>
        <taxon>Neoteleostei</taxon>
        <taxon>Acanthomorphata</taxon>
        <taxon>Zeiogadaria</taxon>
        <taxon>Gadariae</taxon>
        <taxon>Gadiformes</taxon>
        <taxon>Gadoidei</taxon>
        <taxon>Merlucciidae</taxon>
        <taxon>Merluccius</taxon>
    </lineage>
</organism>
<evidence type="ECO:0000256" key="5">
    <source>
        <dbReference type="SAM" id="Phobius"/>
    </source>
</evidence>
<dbReference type="InterPro" id="IPR013083">
    <property type="entry name" value="Znf_RING/FYVE/PHD"/>
</dbReference>
<dbReference type="PROSITE" id="PS50003">
    <property type="entry name" value="PH_DOMAIN"/>
    <property type="match status" value="1"/>
</dbReference>
<dbReference type="InterPro" id="IPR001849">
    <property type="entry name" value="PH_domain"/>
</dbReference>
<comment type="caution">
    <text evidence="8">The sequence shown here is derived from an EMBL/GenBank/DDBJ whole genome shotgun (WGS) entry which is preliminary data.</text>
</comment>
<dbReference type="GO" id="GO:0007032">
    <property type="term" value="P:endosome organization"/>
    <property type="evidence" value="ECO:0007669"/>
    <property type="project" value="TreeGrafter"/>
</dbReference>
<evidence type="ECO:0000256" key="4">
    <source>
        <dbReference type="PROSITE-ProRule" id="PRU00091"/>
    </source>
</evidence>
<evidence type="ECO:0000256" key="3">
    <source>
        <dbReference type="ARBA" id="ARBA00022833"/>
    </source>
</evidence>
<evidence type="ECO:0000313" key="9">
    <source>
        <dbReference type="Proteomes" id="UP001174136"/>
    </source>
</evidence>
<keyword evidence="9" id="KW-1185">Reference proteome</keyword>
<keyword evidence="1" id="KW-0479">Metal-binding</keyword>
<dbReference type="SMART" id="SM00064">
    <property type="entry name" value="FYVE"/>
    <property type="match status" value="1"/>
</dbReference>
<gene>
    <name evidence="8" type="primary">Plekhf1_0</name>
    <name evidence="8" type="ORF">N1851_023578</name>
</gene>
<proteinExistence type="predicted"/>
<dbReference type="InterPro" id="IPR000306">
    <property type="entry name" value="Znf_FYVE"/>
</dbReference>
<dbReference type="InterPro" id="IPR051765">
    <property type="entry name" value="PH_domain-containing_F"/>
</dbReference>
<dbReference type="GO" id="GO:0035091">
    <property type="term" value="F:phosphatidylinositol binding"/>
    <property type="evidence" value="ECO:0007669"/>
    <property type="project" value="TreeGrafter"/>
</dbReference>
<dbReference type="Pfam" id="PF01363">
    <property type="entry name" value="FYVE"/>
    <property type="match status" value="1"/>
</dbReference>
<dbReference type="PANTHER" id="PTHR46280:SF2">
    <property type="entry name" value="PLECKSTRIN HOMOLOGY DOMAIN-CONTAINING FAMILY F MEMBER 1"/>
    <property type="match status" value="1"/>
</dbReference>
<dbReference type="EMBL" id="JAOPHQ010004342">
    <property type="protein sequence ID" value="KAK0139548.1"/>
    <property type="molecule type" value="Genomic_DNA"/>
</dbReference>
<evidence type="ECO:0000259" key="6">
    <source>
        <dbReference type="PROSITE" id="PS50003"/>
    </source>
</evidence>